<reference evidence="14 15" key="1">
    <citation type="submission" date="2015-01" db="EMBL/GenBank/DDBJ databases">
        <title>Comparative genomics of the lactic acid bacteria isolated from the honey bee gut.</title>
        <authorList>
            <person name="Ellegaard K.M."/>
            <person name="Tamarit D."/>
            <person name="Javelind E."/>
            <person name="Olofsson T."/>
            <person name="Andersson S.G."/>
            <person name="Vasquez A."/>
        </authorList>
    </citation>
    <scope>NUCLEOTIDE SEQUENCE [LARGE SCALE GENOMIC DNA]</scope>
    <source>
        <strain evidence="14 15">Bin4</strain>
    </source>
</reference>
<accession>A0A0F4LQT4</accession>
<dbReference type="PROSITE" id="PS51257">
    <property type="entry name" value="PROKAR_LIPOPROTEIN"/>
    <property type="match status" value="1"/>
</dbReference>
<keyword evidence="9" id="KW-0472">Membrane</keyword>
<feature type="chain" id="PRO_5027150313" description="Phosphate-binding protein" evidence="12">
    <location>
        <begin position="24"/>
        <end position="286"/>
    </location>
</feature>
<dbReference type="PANTHER" id="PTHR30570">
    <property type="entry name" value="PERIPLASMIC PHOSPHATE BINDING COMPONENT OF PHOSPHATE ABC TRANSPORTER"/>
    <property type="match status" value="1"/>
</dbReference>
<dbReference type="AlphaFoldDB" id="A0A0F4LQT4"/>
<evidence type="ECO:0000256" key="9">
    <source>
        <dbReference type="ARBA" id="ARBA00023136"/>
    </source>
</evidence>
<keyword evidence="15" id="KW-1185">Reference proteome</keyword>
<comment type="similarity">
    <text evidence="3 12">Belongs to the PstS family.</text>
</comment>
<feature type="signal peptide" evidence="12">
    <location>
        <begin position="1"/>
        <end position="23"/>
    </location>
</feature>
<dbReference type="SUPFAM" id="SSF53850">
    <property type="entry name" value="Periplasmic binding protein-like II"/>
    <property type="match status" value="1"/>
</dbReference>
<comment type="function">
    <text evidence="1">Part of the ABC transporter complex PstSACB involved in phosphate import.</text>
</comment>
<keyword evidence="5 12" id="KW-0813">Transport</keyword>
<dbReference type="Gene3D" id="3.40.190.10">
    <property type="entry name" value="Periplasmic binding protein-like II"/>
    <property type="match status" value="2"/>
</dbReference>
<evidence type="ECO:0000256" key="8">
    <source>
        <dbReference type="ARBA" id="ARBA00022729"/>
    </source>
</evidence>
<dbReference type="Pfam" id="PF12849">
    <property type="entry name" value="PBP_like_2"/>
    <property type="match status" value="1"/>
</dbReference>
<dbReference type="HOGENOM" id="CLU_026228_5_0_9"/>
<evidence type="ECO:0000256" key="7">
    <source>
        <dbReference type="ARBA" id="ARBA00022592"/>
    </source>
</evidence>
<evidence type="ECO:0000256" key="4">
    <source>
        <dbReference type="ARBA" id="ARBA00011529"/>
    </source>
</evidence>
<gene>
    <name evidence="14" type="ORF">JG30_11030</name>
</gene>
<dbReference type="InterPro" id="IPR050811">
    <property type="entry name" value="Phosphate_ABC_transporter"/>
</dbReference>
<dbReference type="PANTHER" id="PTHR30570:SF4">
    <property type="entry name" value="PHOSPHATE-BINDING PROTEIN PSTS 1"/>
    <property type="match status" value="1"/>
</dbReference>
<comment type="caution">
    <text evidence="14">The sequence shown here is derived from an EMBL/GenBank/DDBJ whole genome shotgun (WGS) entry which is preliminary data.</text>
</comment>
<keyword evidence="6 12" id="KW-1003">Cell membrane</keyword>
<dbReference type="GO" id="GO:0042301">
    <property type="term" value="F:phosphate ion binding"/>
    <property type="evidence" value="ECO:0007669"/>
    <property type="project" value="UniProtKB-UniRule"/>
</dbReference>
<feature type="domain" description="PBP" evidence="13">
    <location>
        <begin position="23"/>
        <end position="254"/>
    </location>
</feature>
<comment type="function">
    <text evidence="12">Involved in the system for phosphate transport across the cytoplasmic membrane.</text>
</comment>
<dbReference type="InterPro" id="IPR024370">
    <property type="entry name" value="PBP_domain"/>
</dbReference>
<name>A0A0F4LQT4_9LACO</name>
<evidence type="ECO:0000256" key="2">
    <source>
        <dbReference type="ARBA" id="ARBA00004193"/>
    </source>
</evidence>
<keyword evidence="10 12" id="KW-0564">Palmitate</keyword>
<dbReference type="GO" id="GO:0006817">
    <property type="term" value="P:phosphate ion transport"/>
    <property type="evidence" value="ECO:0007669"/>
    <property type="project" value="UniProtKB-UniRule"/>
</dbReference>
<keyword evidence="8 12" id="KW-0732">Signal</keyword>
<dbReference type="STRING" id="1218492.JG30_11030"/>
<dbReference type="OrthoDB" id="9790048at2"/>
<evidence type="ECO:0000259" key="13">
    <source>
        <dbReference type="Pfam" id="PF12849"/>
    </source>
</evidence>
<dbReference type="Proteomes" id="UP000033558">
    <property type="component" value="Unassembled WGS sequence"/>
</dbReference>
<evidence type="ECO:0000313" key="14">
    <source>
        <dbReference type="EMBL" id="KJY60915.1"/>
    </source>
</evidence>
<proteinExistence type="inferred from homology"/>
<dbReference type="PATRIC" id="fig|1218492.5.peg.1247"/>
<sequence>MRTFGKLLLLLGVISSLSGCSHANNRQETITAVGSSALQPLIEAGGEKYSQKNPQAYINVQGGGSGTGLAQIQQGAVAIGNSDVFAEQKKGIQAQNLIDHKVCVVAVVPVVNRQVPLNNLSTTQLQAIFMGKITNWQQVGGPRLPITIINRAQGSGTRMIFEQQVMQGQPFKKAPEQDSSGMVRQIVKNTPGAISYVAWPYLTQDLKPLAIDQIKLTTANVAQNRWKIWAYEHLYTTKNPNKLTRQFIKFILSEQFQEQEVRQMHYIPMKQMRYQQDAHGRVSSKE</sequence>
<comment type="subcellular location">
    <subcellularLocation>
        <location evidence="2 12">Cell membrane</location>
        <topology evidence="2 12">Lipid-anchor</topology>
    </subcellularLocation>
</comment>
<dbReference type="RefSeq" id="WP_046316901.1">
    <property type="nucleotide sequence ID" value="NZ_JAMBJK010000013.1"/>
</dbReference>
<evidence type="ECO:0000256" key="1">
    <source>
        <dbReference type="ARBA" id="ARBA00002841"/>
    </source>
</evidence>
<dbReference type="EMBL" id="JXJQ01000009">
    <property type="protein sequence ID" value="KJY60915.1"/>
    <property type="molecule type" value="Genomic_DNA"/>
</dbReference>
<evidence type="ECO:0000313" key="15">
    <source>
        <dbReference type="Proteomes" id="UP000033558"/>
    </source>
</evidence>
<keyword evidence="11 12" id="KW-0449">Lipoprotein</keyword>
<evidence type="ECO:0000256" key="11">
    <source>
        <dbReference type="ARBA" id="ARBA00023288"/>
    </source>
</evidence>
<evidence type="ECO:0000256" key="3">
    <source>
        <dbReference type="ARBA" id="ARBA00008725"/>
    </source>
</evidence>
<dbReference type="CDD" id="cd13653">
    <property type="entry name" value="PBP2_phosphate_like_1"/>
    <property type="match status" value="1"/>
</dbReference>
<dbReference type="NCBIfam" id="TIGR02136">
    <property type="entry name" value="ptsS_2"/>
    <property type="match status" value="1"/>
</dbReference>
<organism evidence="14 15">
    <name type="scientific">Bombilactobacillus mellifer</name>
    <dbReference type="NCBI Taxonomy" id="1218492"/>
    <lineage>
        <taxon>Bacteria</taxon>
        <taxon>Bacillati</taxon>
        <taxon>Bacillota</taxon>
        <taxon>Bacilli</taxon>
        <taxon>Lactobacillales</taxon>
        <taxon>Lactobacillaceae</taxon>
        <taxon>Bombilactobacillus</taxon>
    </lineage>
</organism>
<comment type="subunit">
    <text evidence="4 12">The complex is composed of two ATP-binding proteins (PstB), two transmembrane proteins (PstC and PstA) and a solute-binding protein (PstS).</text>
</comment>
<dbReference type="InterPro" id="IPR011862">
    <property type="entry name" value="Phos-bd"/>
</dbReference>
<keyword evidence="7 12" id="KW-0592">Phosphate transport</keyword>
<evidence type="ECO:0000256" key="5">
    <source>
        <dbReference type="ARBA" id="ARBA00022448"/>
    </source>
</evidence>
<evidence type="ECO:0000256" key="12">
    <source>
        <dbReference type="RuleBase" id="RU367119"/>
    </source>
</evidence>
<protein>
    <recommendedName>
        <fullName evidence="12">Phosphate-binding protein</fullName>
    </recommendedName>
</protein>
<evidence type="ECO:0000256" key="10">
    <source>
        <dbReference type="ARBA" id="ARBA00023139"/>
    </source>
</evidence>
<dbReference type="GO" id="GO:0005886">
    <property type="term" value="C:plasma membrane"/>
    <property type="evidence" value="ECO:0007669"/>
    <property type="project" value="UniProtKB-SubCell"/>
</dbReference>
<evidence type="ECO:0000256" key="6">
    <source>
        <dbReference type="ARBA" id="ARBA00022475"/>
    </source>
</evidence>